<dbReference type="EMBL" id="CP002631">
    <property type="protein sequence ID" value="AEB14609.1"/>
    <property type="molecule type" value="Genomic_DNA"/>
</dbReference>
<sequence length="260" mass="29866">MTNEEIKKILLSLEKADIDFSVTQTGKVSKKVNGLYAPATFEIFLHNKNFATENELIYTAIHEYTHHLINCKQKKLGIEVKNGGKSHTAEFWAKFDDLLEKAVEAKIYTRERSKDLSALIEEAKEIDREIVNLKKKLGKILSEIHEKSQEESIRFEDILSHDLNISKNTAEKCLKSKNIEENFGQDEMETVLKVKDSQTQQNIIDGLKKGKTINQASASIKKDKNSSPYEKLTKEKARLEKTIQQLEERLEIVSEKLSRM</sequence>
<reference evidence="3" key="2">
    <citation type="submission" date="2011-04" db="EMBL/GenBank/DDBJ databases">
        <title>The complete genome of chromosome of Treponema succinifaciens DSM 2489.</title>
        <authorList>
            <person name="Lucas S."/>
            <person name="Copeland A."/>
            <person name="Lapidus A."/>
            <person name="Bruce D."/>
            <person name="Goodwin L."/>
            <person name="Pitluck S."/>
            <person name="Peters L."/>
            <person name="Kyrpides N."/>
            <person name="Mavromatis K."/>
            <person name="Ivanova N."/>
            <person name="Ovchinnikova G."/>
            <person name="Teshima H."/>
            <person name="Detter J.C."/>
            <person name="Tapia R."/>
            <person name="Han C."/>
            <person name="Land M."/>
            <person name="Hauser L."/>
            <person name="Markowitz V."/>
            <person name="Cheng J.-F."/>
            <person name="Hugenholtz P."/>
            <person name="Woyke T."/>
            <person name="Wu D."/>
            <person name="Gronow S."/>
            <person name="Wellnitz S."/>
            <person name="Brambilla E."/>
            <person name="Klenk H.-P."/>
            <person name="Eisen J.A."/>
        </authorList>
    </citation>
    <scope>NUCLEOTIDE SEQUENCE [LARGE SCALE GENOMIC DNA]</scope>
    <source>
        <strain evidence="3">ATCC 33096 / DSM 2489 / 6091</strain>
    </source>
</reference>
<feature type="coiled-coil region" evidence="1">
    <location>
        <begin position="116"/>
        <end position="143"/>
    </location>
</feature>
<keyword evidence="3" id="KW-1185">Reference proteome</keyword>
<dbReference type="RefSeq" id="WP_013701890.1">
    <property type="nucleotide sequence ID" value="NC_015385.1"/>
</dbReference>
<evidence type="ECO:0000313" key="3">
    <source>
        <dbReference type="Proteomes" id="UP000006852"/>
    </source>
</evidence>
<gene>
    <name evidence="2" type="ordered locus">Tresu_1717</name>
</gene>
<dbReference type="OrthoDB" id="354698at2"/>
<organism evidence="2 3">
    <name type="scientific">Treponema succinifaciens (strain ATCC 33096 / DSM 2489 / 6091)</name>
    <dbReference type="NCBI Taxonomy" id="869209"/>
    <lineage>
        <taxon>Bacteria</taxon>
        <taxon>Pseudomonadati</taxon>
        <taxon>Spirochaetota</taxon>
        <taxon>Spirochaetia</taxon>
        <taxon>Spirochaetales</taxon>
        <taxon>Treponemataceae</taxon>
        <taxon>Treponema</taxon>
    </lineage>
</organism>
<protein>
    <submittedName>
        <fullName evidence="2">Uncharacterized protein</fullName>
    </submittedName>
</protein>
<accession>F2NT18</accession>
<dbReference type="STRING" id="869209.Tresu_1717"/>
<name>F2NT18_TRES6</name>
<dbReference type="eggNOG" id="ENOG5033RIG">
    <property type="taxonomic scope" value="Bacteria"/>
</dbReference>
<evidence type="ECO:0000256" key="1">
    <source>
        <dbReference type="SAM" id="Coils"/>
    </source>
</evidence>
<proteinExistence type="predicted"/>
<evidence type="ECO:0000313" key="2">
    <source>
        <dbReference type="EMBL" id="AEB14609.1"/>
    </source>
</evidence>
<reference evidence="2 3" key="1">
    <citation type="journal article" date="2011" name="Stand. Genomic Sci.">
        <title>Complete genome sequence of Treponema succinifaciens type strain (6091).</title>
        <authorList>
            <person name="Han C."/>
            <person name="Gronow S."/>
            <person name="Teshima H."/>
            <person name="Lapidus A."/>
            <person name="Nolan M."/>
            <person name="Lucas S."/>
            <person name="Hammon N."/>
            <person name="Deshpande S."/>
            <person name="Cheng J.F."/>
            <person name="Zeytun A."/>
            <person name="Tapia R."/>
            <person name="Goodwin L."/>
            <person name="Pitluck S."/>
            <person name="Liolios K."/>
            <person name="Pagani I."/>
            <person name="Ivanova N."/>
            <person name="Mavromatis K."/>
            <person name="Mikhailova N."/>
            <person name="Huntemann M."/>
            <person name="Pati A."/>
            <person name="Chen A."/>
            <person name="Palaniappan K."/>
            <person name="Land M."/>
            <person name="Hauser L."/>
            <person name="Brambilla E.M."/>
            <person name="Rohde M."/>
            <person name="Goker M."/>
            <person name="Woyke T."/>
            <person name="Bristow J."/>
            <person name="Eisen J.A."/>
            <person name="Markowitz V."/>
            <person name="Hugenholtz P."/>
            <person name="Kyrpides N.C."/>
            <person name="Klenk H.P."/>
            <person name="Detter J.C."/>
        </authorList>
    </citation>
    <scope>NUCLEOTIDE SEQUENCE [LARGE SCALE GENOMIC DNA]</scope>
    <source>
        <strain evidence="3">ATCC 33096 / DSM 2489 / 6091</strain>
    </source>
</reference>
<dbReference type="KEGG" id="tsu:Tresu_1717"/>
<dbReference type="HOGENOM" id="CLU_1034196_0_0_12"/>
<keyword evidence="1" id="KW-0175">Coiled coil</keyword>
<dbReference type="Proteomes" id="UP000006852">
    <property type="component" value="Chromosome"/>
</dbReference>
<dbReference type="GeneID" id="302998864"/>
<feature type="coiled-coil region" evidence="1">
    <location>
        <begin position="229"/>
        <end position="256"/>
    </location>
</feature>
<dbReference type="AlphaFoldDB" id="F2NT18"/>